<proteinExistence type="predicted"/>
<sequence>MADTKARDILALDEGPTSACAPARHSTTQTLHLLDLPNETLHNILMLYYGVWHLGFDGLFLQRTPSTVPLLVCRRFRAIAETARLKAFSGKLITHREWVERCAHQHFMHRKDEICTQINPSISRAVAFFADHITFISSDRELNKPDSIPPLRSTFKNLQCVETKTYKPRSHFEAARKFLWEGAELTDILKRSHDQTLEKLLTKGFSSIQHADYYAHEAGVKRTYKLIGGLERGRRSRSQTWSDYLYLLVS</sequence>
<organism evidence="1 2">
    <name type="scientific">Knufia obscura</name>
    <dbReference type="NCBI Taxonomy" id="1635080"/>
    <lineage>
        <taxon>Eukaryota</taxon>
        <taxon>Fungi</taxon>
        <taxon>Dikarya</taxon>
        <taxon>Ascomycota</taxon>
        <taxon>Pezizomycotina</taxon>
        <taxon>Eurotiomycetes</taxon>
        <taxon>Chaetothyriomycetidae</taxon>
        <taxon>Chaetothyriales</taxon>
        <taxon>Trichomeriaceae</taxon>
        <taxon>Knufia</taxon>
    </lineage>
</organism>
<reference evidence="1 2" key="1">
    <citation type="journal article" date="2023" name="Res Sq">
        <title>Genomic and morphological characterization of Knufia obscura isolated from the Mars 2020 spacecraft assembly facility.</title>
        <authorList>
            <person name="Chander A.M."/>
            <person name="Teixeira M.M."/>
            <person name="Singh N.K."/>
            <person name="Williams M.P."/>
            <person name="Parker C.W."/>
            <person name="Leo P."/>
            <person name="Stajich J.E."/>
            <person name="Torok T."/>
            <person name="Tighe S."/>
            <person name="Mason C.E."/>
            <person name="Venkateswaran K."/>
        </authorList>
    </citation>
    <scope>NUCLEOTIDE SEQUENCE [LARGE SCALE GENOMIC DNA]</scope>
    <source>
        <strain evidence="1 2">CCFEE 5817</strain>
    </source>
</reference>
<dbReference type="GeneID" id="89995291"/>
<gene>
    <name evidence="1" type="ORF">PMZ80_001842</name>
</gene>
<evidence type="ECO:0000313" key="1">
    <source>
        <dbReference type="EMBL" id="KAK5944644.1"/>
    </source>
</evidence>
<dbReference type="EMBL" id="JAVHJV010000002">
    <property type="protein sequence ID" value="KAK5944644.1"/>
    <property type="molecule type" value="Genomic_DNA"/>
</dbReference>
<protein>
    <recommendedName>
        <fullName evidence="3">F-box domain-containing protein</fullName>
    </recommendedName>
</protein>
<comment type="caution">
    <text evidence="1">The sequence shown here is derived from an EMBL/GenBank/DDBJ whole genome shotgun (WGS) entry which is preliminary data.</text>
</comment>
<evidence type="ECO:0008006" key="3">
    <source>
        <dbReference type="Google" id="ProtNLM"/>
    </source>
</evidence>
<name>A0ABR0RWK7_9EURO</name>
<dbReference type="RefSeq" id="XP_064732734.1">
    <property type="nucleotide sequence ID" value="XM_064870281.1"/>
</dbReference>
<evidence type="ECO:0000313" key="2">
    <source>
        <dbReference type="Proteomes" id="UP001334248"/>
    </source>
</evidence>
<dbReference type="Proteomes" id="UP001334248">
    <property type="component" value="Unassembled WGS sequence"/>
</dbReference>
<accession>A0ABR0RWK7</accession>
<keyword evidence="2" id="KW-1185">Reference proteome</keyword>